<feature type="compositionally biased region" description="Low complexity" evidence="1">
    <location>
        <begin position="279"/>
        <end position="289"/>
    </location>
</feature>
<dbReference type="OrthoDB" id="5871932at2759"/>
<evidence type="ECO:0000313" key="3">
    <source>
        <dbReference type="Proteomes" id="UP000053766"/>
    </source>
</evidence>
<reference evidence="2 3" key="1">
    <citation type="submission" date="2013-11" db="EMBL/GenBank/DDBJ databases">
        <title>Draft genome of the bovine lungworm Dictyocaulus viviparus.</title>
        <authorList>
            <person name="Mitreva M."/>
        </authorList>
    </citation>
    <scope>NUCLEOTIDE SEQUENCE [LARGE SCALE GENOMIC DNA]</scope>
    <source>
        <strain evidence="2 3">HannoverDv2000</strain>
    </source>
</reference>
<evidence type="ECO:0000313" key="2">
    <source>
        <dbReference type="EMBL" id="KJH50269.1"/>
    </source>
</evidence>
<proteinExistence type="predicted"/>
<protein>
    <submittedName>
        <fullName evidence="2">Uncharacterized protein</fullName>
    </submittedName>
</protein>
<dbReference type="AlphaFoldDB" id="A0A0D8Y2N1"/>
<keyword evidence="3" id="KW-1185">Reference proteome</keyword>
<feature type="region of interest" description="Disordered" evidence="1">
    <location>
        <begin position="251"/>
        <end position="326"/>
    </location>
</feature>
<dbReference type="EMBL" id="KN716210">
    <property type="protein sequence ID" value="KJH50269.1"/>
    <property type="molecule type" value="Genomic_DNA"/>
</dbReference>
<reference evidence="3" key="2">
    <citation type="journal article" date="2016" name="Sci. Rep.">
        <title>Dictyocaulus viviparus genome, variome and transcriptome elucidate lungworm biology and support future intervention.</title>
        <authorList>
            <person name="McNulty S.N."/>
            <person name="Strube C."/>
            <person name="Rosa B.A."/>
            <person name="Martin J.C."/>
            <person name="Tyagi R."/>
            <person name="Choi Y.J."/>
            <person name="Wang Q."/>
            <person name="Hallsworth Pepin K."/>
            <person name="Zhang X."/>
            <person name="Ozersky P."/>
            <person name="Wilson R.K."/>
            <person name="Sternberg P.W."/>
            <person name="Gasser R.B."/>
            <person name="Mitreva M."/>
        </authorList>
    </citation>
    <scope>NUCLEOTIDE SEQUENCE [LARGE SCALE GENOMIC DNA]</scope>
    <source>
        <strain evidence="3">HannoverDv2000</strain>
    </source>
</reference>
<evidence type="ECO:0000256" key="1">
    <source>
        <dbReference type="SAM" id="MobiDB-lite"/>
    </source>
</evidence>
<dbReference type="Proteomes" id="UP000053766">
    <property type="component" value="Unassembled WGS sequence"/>
</dbReference>
<name>A0A0D8Y2N1_DICVI</name>
<gene>
    <name evidence="2" type="ORF">DICVIV_03552</name>
</gene>
<feature type="compositionally biased region" description="Basic and acidic residues" evidence="1">
    <location>
        <begin position="313"/>
        <end position="326"/>
    </location>
</feature>
<sequence length="326" mass="36139">MLDIYIFIETSFLGRLQLSKHQGTETLSTRGISILYSTNAGNVLGITVAVKITKYYHLPTVDNRALSLIQCETQTEFIKTRSIQTQMFEVCCRGTTVGSNTESRFLSVPELKDAVTNIVTAYLDCKGKLEAEQSIEKPALSIESSCANTRVSKPHLGKNIVSRLQKLRVLDKMIKERTLLVESFDSRFINSEIQRKRNLILRSRNVIDNSQNVKNTNESYATDDVAGKMDEIKHHITTIASKRIIPNADLVDVPSSTSTTSTSNGSEAYSEISDLHNESSSSSATSSRTSKNDESTSSSKATVLEMKSVVDVNDQKPNVDQEKKNT</sequence>
<organism evidence="2 3">
    <name type="scientific">Dictyocaulus viviparus</name>
    <name type="common">Bovine lungworm</name>
    <dbReference type="NCBI Taxonomy" id="29172"/>
    <lineage>
        <taxon>Eukaryota</taxon>
        <taxon>Metazoa</taxon>
        <taxon>Ecdysozoa</taxon>
        <taxon>Nematoda</taxon>
        <taxon>Chromadorea</taxon>
        <taxon>Rhabditida</taxon>
        <taxon>Rhabditina</taxon>
        <taxon>Rhabditomorpha</taxon>
        <taxon>Strongyloidea</taxon>
        <taxon>Metastrongylidae</taxon>
        <taxon>Dictyocaulus</taxon>
    </lineage>
</organism>
<accession>A0A0D8Y2N1</accession>